<comment type="caution">
    <text evidence="2">The sequence shown here is derived from an EMBL/GenBank/DDBJ whole genome shotgun (WGS) entry which is preliminary data.</text>
</comment>
<feature type="transmembrane region" description="Helical" evidence="1">
    <location>
        <begin position="6"/>
        <end position="25"/>
    </location>
</feature>
<evidence type="ECO:0000313" key="2">
    <source>
        <dbReference type="EMBL" id="MEM5292475.1"/>
    </source>
</evidence>
<evidence type="ECO:0000313" key="3">
    <source>
        <dbReference type="Proteomes" id="UP001494588"/>
    </source>
</evidence>
<protein>
    <submittedName>
        <fullName evidence="2">Uncharacterized protein</fullName>
    </submittedName>
</protein>
<organism evidence="2 3">
    <name type="scientific">Paraburkholderia sabiae</name>
    <dbReference type="NCBI Taxonomy" id="273251"/>
    <lineage>
        <taxon>Bacteria</taxon>
        <taxon>Pseudomonadati</taxon>
        <taxon>Pseudomonadota</taxon>
        <taxon>Betaproteobacteria</taxon>
        <taxon>Burkholderiales</taxon>
        <taxon>Burkholderiaceae</taxon>
        <taxon>Paraburkholderia</taxon>
    </lineage>
</organism>
<dbReference type="RefSeq" id="WP_201662673.1">
    <property type="nucleotide sequence ID" value="NZ_CAJHCS010000076.1"/>
</dbReference>
<gene>
    <name evidence="2" type="ORF">V4C55_43325</name>
</gene>
<sequence length="140" mass="13790">MNSTQLLKFVACVLAFGAWVALVMMGKANPDQLVAALALTITGLGVHGASTSTPGAAATAPLSALELPPEPPSYPAASAVAPTTSAPGAAATTLLSPADLQSEPRIYPEVSAVAAPTAAQVPLVAPTTFLAAAAAQPTFQ</sequence>
<keyword evidence="3" id="KW-1185">Reference proteome</keyword>
<proteinExistence type="predicted"/>
<dbReference type="EMBL" id="JAZHGC010000098">
    <property type="protein sequence ID" value="MEM5292475.1"/>
    <property type="molecule type" value="Genomic_DNA"/>
</dbReference>
<dbReference type="Proteomes" id="UP001494588">
    <property type="component" value="Unassembled WGS sequence"/>
</dbReference>
<keyword evidence="1" id="KW-1133">Transmembrane helix</keyword>
<accession>A0ABU9QSM6</accession>
<keyword evidence="1" id="KW-0472">Membrane</keyword>
<name>A0ABU9QSM6_9BURK</name>
<reference evidence="2 3" key="1">
    <citation type="submission" date="2024-01" db="EMBL/GenBank/DDBJ databases">
        <title>The diversity of rhizobia nodulating Mimosa spp. in eleven states of Brazil covering several biomes is determined by host plant, location, and edaphic factors.</title>
        <authorList>
            <person name="Rouws L."/>
            <person name="Barauna A."/>
            <person name="Beukes C."/>
            <person name="De Faria S.M."/>
            <person name="Gross E."/>
            <person name="Dos Reis Junior F.B."/>
            <person name="Simon M."/>
            <person name="Maluk M."/>
            <person name="Odee D.W."/>
            <person name="Kenicer G."/>
            <person name="Young J.P.W."/>
            <person name="Reis V.M."/>
            <person name="Zilli J."/>
            <person name="James E.K."/>
        </authorList>
    </citation>
    <scope>NUCLEOTIDE SEQUENCE [LARGE SCALE GENOMIC DNA]</scope>
    <source>
        <strain evidence="2 3">JPY77</strain>
    </source>
</reference>
<evidence type="ECO:0000256" key="1">
    <source>
        <dbReference type="SAM" id="Phobius"/>
    </source>
</evidence>
<keyword evidence="1" id="KW-0812">Transmembrane</keyword>